<name>A0A9N8EZ05_9STRA</name>
<evidence type="ECO:0000313" key="2">
    <source>
        <dbReference type="EMBL" id="CAB9527330.1"/>
    </source>
</evidence>
<dbReference type="AlphaFoldDB" id="A0A9N8EZ05"/>
<gene>
    <name evidence="2" type="ORF">SEMRO_1978_G309000.1</name>
</gene>
<feature type="chain" id="PRO_5040360701" evidence="1">
    <location>
        <begin position="18"/>
        <end position="236"/>
    </location>
</feature>
<protein>
    <submittedName>
        <fullName evidence="2">DnaJ domain</fullName>
    </submittedName>
</protein>
<reference evidence="2" key="1">
    <citation type="submission" date="2020-06" db="EMBL/GenBank/DDBJ databases">
        <authorList>
            <consortium name="Plant Systems Biology data submission"/>
        </authorList>
    </citation>
    <scope>NUCLEOTIDE SEQUENCE</scope>
    <source>
        <strain evidence="2">D6</strain>
    </source>
</reference>
<dbReference type="Proteomes" id="UP001153069">
    <property type="component" value="Unassembled WGS sequence"/>
</dbReference>
<dbReference type="OrthoDB" id="40576at2759"/>
<feature type="signal peptide" evidence="1">
    <location>
        <begin position="1"/>
        <end position="17"/>
    </location>
</feature>
<evidence type="ECO:0000313" key="3">
    <source>
        <dbReference type="Proteomes" id="UP001153069"/>
    </source>
</evidence>
<sequence>MMKVAIAALLALQGATAFAPVYQSRPTTALNGRSGAASSKEEDLMLTLKVIMDHAERSTTASKDQFISQMEEAAKVVEEEPEPVDISVPYDAAAVLAYEAAGSPGDFAAFKTQFEDDAVADVIAKNAPPVDISVPYDAAAKNAYEAAGSSGDYAAFKEKFEADAVADVIAKNAPPAEEEPEPEPVVDISVPYDAAAKLAYDAAGGSGDFAAFKEKFEADAVADVVAKQKKPEAVSA</sequence>
<keyword evidence="3" id="KW-1185">Reference proteome</keyword>
<organism evidence="2 3">
    <name type="scientific">Seminavis robusta</name>
    <dbReference type="NCBI Taxonomy" id="568900"/>
    <lineage>
        <taxon>Eukaryota</taxon>
        <taxon>Sar</taxon>
        <taxon>Stramenopiles</taxon>
        <taxon>Ochrophyta</taxon>
        <taxon>Bacillariophyta</taxon>
        <taxon>Bacillariophyceae</taxon>
        <taxon>Bacillariophycidae</taxon>
        <taxon>Naviculales</taxon>
        <taxon>Naviculaceae</taxon>
        <taxon>Seminavis</taxon>
    </lineage>
</organism>
<proteinExistence type="predicted"/>
<keyword evidence="1" id="KW-0732">Signal</keyword>
<dbReference type="EMBL" id="CAICTM010001976">
    <property type="protein sequence ID" value="CAB9527330.1"/>
    <property type="molecule type" value="Genomic_DNA"/>
</dbReference>
<accession>A0A9N8EZ05</accession>
<comment type="caution">
    <text evidence="2">The sequence shown here is derived from an EMBL/GenBank/DDBJ whole genome shotgun (WGS) entry which is preliminary data.</text>
</comment>
<evidence type="ECO:0000256" key="1">
    <source>
        <dbReference type="SAM" id="SignalP"/>
    </source>
</evidence>